<accession>A0A0W8FXN6</accession>
<name>A0A0W8FXN6_9ZZZZ</name>
<proteinExistence type="predicted"/>
<reference evidence="1" key="1">
    <citation type="journal article" date="2015" name="Proc. Natl. Acad. Sci. U.S.A.">
        <title>Networks of energetic and metabolic interactions define dynamics in microbial communities.</title>
        <authorList>
            <person name="Embree M."/>
            <person name="Liu J.K."/>
            <person name="Al-Bassam M.M."/>
            <person name="Zengler K."/>
        </authorList>
    </citation>
    <scope>NUCLEOTIDE SEQUENCE</scope>
</reference>
<comment type="caution">
    <text evidence="1">The sequence shown here is derived from an EMBL/GenBank/DDBJ whole genome shotgun (WGS) entry which is preliminary data.</text>
</comment>
<protein>
    <submittedName>
        <fullName evidence="1">Uncharacterized protein</fullName>
    </submittedName>
</protein>
<gene>
    <name evidence="1" type="ORF">ASZ90_004719</name>
</gene>
<evidence type="ECO:0000313" key="1">
    <source>
        <dbReference type="EMBL" id="KUG25454.1"/>
    </source>
</evidence>
<dbReference type="AlphaFoldDB" id="A0A0W8FXN6"/>
<dbReference type="EMBL" id="LNQE01000679">
    <property type="protein sequence ID" value="KUG25454.1"/>
    <property type="molecule type" value="Genomic_DNA"/>
</dbReference>
<organism evidence="1">
    <name type="scientific">hydrocarbon metagenome</name>
    <dbReference type="NCBI Taxonomy" id="938273"/>
    <lineage>
        <taxon>unclassified sequences</taxon>
        <taxon>metagenomes</taxon>
        <taxon>ecological metagenomes</taxon>
    </lineage>
</organism>
<sequence length="69" mass="8133">MSMIQSIEEQRATAKAEKLYSYLNSLDIKDLLEIIPSRFYNDIRDYLLEVINNESLVSLDMDGDFIYKH</sequence>